<dbReference type="RefSeq" id="WP_344081189.1">
    <property type="nucleotide sequence ID" value="NZ_BAAAPO010000010.1"/>
</dbReference>
<protein>
    <submittedName>
        <fullName evidence="7">ATP-dependent RNA helicase HrpA</fullName>
    </submittedName>
</protein>
<dbReference type="Pfam" id="PF00270">
    <property type="entry name" value="DEAD"/>
    <property type="match status" value="1"/>
</dbReference>
<gene>
    <name evidence="7" type="primary">hrpA</name>
    <name evidence="7" type="ORF">GCM10009811_06330</name>
</gene>
<dbReference type="SMART" id="SM00487">
    <property type="entry name" value="DEXDc"/>
    <property type="match status" value="1"/>
</dbReference>
<dbReference type="Pfam" id="PF11898">
    <property type="entry name" value="DUF3418"/>
    <property type="match status" value="1"/>
</dbReference>
<comment type="caution">
    <text evidence="7">The sequence shown here is derived from an EMBL/GenBank/DDBJ whole genome shotgun (WGS) entry which is preliminary data.</text>
</comment>
<dbReference type="InterPro" id="IPR010222">
    <property type="entry name" value="RNA_helicase_HrpA"/>
</dbReference>
<evidence type="ECO:0000313" key="8">
    <source>
        <dbReference type="Proteomes" id="UP001499938"/>
    </source>
</evidence>
<dbReference type="SMART" id="SM00847">
    <property type="entry name" value="HA2"/>
    <property type="match status" value="1"/>
</dbReference>
<dbReference type="InterPro" id="IPR001650">
    <property type="entry name" value="Helicase_C-like"/>
</dbReference>
<dbReference type="InterPro" id="IPR011709">
    <property type="entry name" value="DEAD-box_helicase_OB_fold"/>
</dbReference>
<dbReference type="EMBL" id="BAAAPO010000010">
    <property type="protein sequence ID" value="GAA1783718.1"/>
    <property type="molecule type" value="Genomic_DNA"/>
</dbReference>
<organism evidence="7 8">
    <name type="scientific">Nostocoides veronense</name>
    <dbReference type="NCBI Taxonomy" id="330836"/>
    <lineage>
        <taxon>Bacteria</taxon>
        <taxon>Bacillati</taxon>
        <taxon>Actinomycetota</taxon>
        <taxon>Actinomycetes</taxon>
        <taxon>Micrococcales</taxon>
        <taxon>Intrasporangiaceae</taxon>
        <taxon>Nostocoides</taxon>
    </lineage>
</organism>
<dbReference type="Pfam" id="PF07717">
    <property type="entry name" value="OB_NTP_bind"/>
    <property type="match status" value="1"/>
</dbReference>
<evidence type="ECO:0000259" key="6">
    <source>
        <dbReference type="PROSITE" id="PS51194"/>
    </source>
</evidence>
<sequence length="1277" mass="141020">MTVEGRRLDLPDLNFPANLPVVERVDEIAEAMREHQVVVIAGETGSGKTTQIPKIALQIGRGTGGRIALTQPRRIAARSVAERISHELGLELGGLIGYQVRFTDTSSPETVVKVMTDGILLNELQRDRDLRAYDTIIIDEAHERSLNIDFILGYLKRLLPRRPDLKVVITSATIDPQRFAEHFAAPGRPVPVIEVSGRTYPVEIRYRPLLDADGAAVDQLTGICEAVEELWTEATGHEDGDHDILIFLSGEREIRDAADALAGMKLPATEIVPLFSRLSAAEQHRVFARHTGRRIVLATNIAETSLTVPGIRYVVDTGTARISRYSQRLKVQRLPIEPISQASAKQRAGRCGRLADGICIRLYAEEDHDARPEFTEPEILRTSLAAVILQMTSLRLGEVARFPFIDPPDHRNIADGVRLLKELHALQDEEPRGSGRGRMSRSGERLTRIGRTLARLPVDPRMGRMLIAADELGCTREVLVIIAALSIQDPRERPTEQQAQADQAHARFKVPGSDFGSYLTLWNYLKTQQKDLSSSAFRRMCQREFLHYLRVREWQDLHQQLRSAAKSQGIDPDRATAARDAEPAWDVIHQALLTGLLSHLGLRDESTRDYLGARGARFAISPGSALFRKQPAYVMAAELVETSRLWARVNAGIDPLWAEQAGAHLVKRDYSEPRWSRKQGSVVATERVTLYGVPLVVDRSVQFGRIDPELSRDLFIRHALVEDDWESQHAFVKANRALRQRIEALEDKARRRDIVADDRQLAAFFDERIPPGIVSAQHFDRWWKGEQRHRPKLLTFTEADLTREDGSGVAGADYPGTWTVDGLDLRLSYQFDPGSPQDGVSVRIPLTVLNRVPDEGFDWLVPGMREDLVTALIRSLPKGVRTNFVPAPNHAGYVVREIRQDGGAITEEIARVLREHTRIAIAPTDWDWSKVAPHLRMTFVVIGDRGEELGTGKDLNALRDKLSGQVKRRVAKAGAAIERAGLTTFPETPVPDTYVRRIGAHDVIGYPALVDEGSSVALRVLASQPAAAAANRLGVRRLLLLATNPPWKRVLAGLSTGDKLQLQLAPHGSVPALLDDALAAAVDHLVADGPTQQIRTREQFEIALAAVRTHAASRVLSMVHIVGPLVEQAHALRGRLAAMTRPDLAATVADIGAQLDGLVGPGFVARVGAAHLPDLPRYLRAIDQRLTKAAADPARDRRLLDQLDPVEAAYADLLASLPPVERGSDPVTQINWMIEELRVGLFAQGLGTAYPVSAKRVQKAIADVRSTAGQGGINSAR</sequence>
<keyword evidence="8" id="KW-1185">Reference proteome</keyword>
<accession>A0ABN2LCA5</accession>
<dbReference type="GO" id="GO:0004386">
    <property type="term" value="F:helicase activity"/>
    <property type="evidence" value="ECO:0007669"/>
    <property type="project" value="UniProtKB-KW"/>
</dbReference>
<dbReference type="PANTHER" id="PTHR18934">
    <property type="entry name" value="ATP-DEPENDENT RNA HELICASE"/>
    <property type="match status" value="1"/>
</dbReference>
<keyword evidence="1" id="KW-0547">Nucleotide-binding</keyword>
<dbReference type="SUPFAM" id="SSF52540">
    <property type="entry name" value="P-loop containing nucleoside triphosphate hydrolases"/>
    <property type="match status" value="1"/>
</dbReference>
<dbReference type="SMART" id="SM00490">
    <property type="entry name" value="HELICc"/>
    <property type="match status" value="1"/>
</dbReference>
<proteinExistence type="predicted"/>
<keyword evidence="2" id="KW-0378">Hydrolase</keyword>
<feature type="domain" description="Helicase ATP-binding" evidence="5">
    <location>
        <begin position="29"/>
        <end position="192"/>
    </location>
</feature>
<evidence type="ECO:0000256" key="2">
    <source>
        <dbReference type="ARBA" id="ARBA00022801"/>
    </source>
</evidence>
<feature type="domain" description="Helicase C-terminal" evidence="6">
    <location>
        <begin position="222"/>
        <end position="395"/>
    </location>
</feature>
<dbReference type="NCBIfam" id="TIGR01967">
    <property type="entry name" value="DEAH_box_HrpA"/>
    <property type="match status" value="1"/>
</dbReference>
<dbReference type="CDD" id="cd18791">
    <property type="entry name" value="SF2_C_RHA"/>
    <property type="match status" value="1"/>
</dbReference>
<evidence type="ECO:0000256" key="3">
    <source>
        <dbReference type="ARBA" id="ARBA00022806"/>
    </source>
</evidence>
<evidence type="ECO:0000256" key="4">
    <source>
        <dbReference type="ARBA" id="ARBA00022840"/>
    </source>
</evidence>
<dbReference type="NCBIfam" id="NF008348">
    <property type="entry name" value="PRK11131.1"/>
    <property type="match status" value="1"/>
</dbReference>
<dbReference type="PANTHER" id="PTHR18934:SF99">
    <property type="entry name" value="ATP-DEPENDENT RNA HELICASE DHX37-RELATED"/>
    <property type="match status" value="1"/>
</dbReference>
<evidence type="ECO:0000313" key="7">
    <source>
        <dbReference type="EMBL" id="GAA1783718.1"/>
    </source>
</evidence>
<dbReference type="Gene3D" id="3.40.50.300">
    <property type="entry name" value="P-loop containing nucleotide triphosphate hydrolases"/>
    <property type="match status" value="2"/>
</dbReference>
<dbReference type="InterPro" id="IPR007502">
    <property type="entry name" value="Helicase-assoc_dom"/>
</dbReference>
<dbReference type="PROSITE" id="PS51192">
    <property type="entry name" value="HELICASE_ATP_BIND_1"/>
    <property type="match status" value="1"/>
</dbReference>
<dbReference type="InterPro" id="IPR011545">
    <property type="entry name" value="DEAD/DEAH_box_helicase_dom"/>
</dbReference>
<keyword evidence="4" id="KW-0067">ATP-binding</keyword>
<dbReference type="Pfam" id="PF00271">
    <property type="entry name" value="Helicase_C"/>
    <property type="match status" value="1"/>
</dbReference>
<dbReference type="Gene3D" id="1.20.120.1080">
    <property type="match status" value="1"/>
</dbReference>
<evidence type="ECO:0000259" key="5">
    <source>
        <dbReference type="PROSITE" id="PS51192"/>
    </source>
</evidence>
<keyword evidence="3 7" id="KW-0347">Helicase</keyword>
<dbReference type="SMART" id="SM00382">
    <property type="entry name" value="AAA"/>
    <property type="match status" value="1"/>
</dbReference>
<evidence type="ECO:0000256" key="1">
    <source>
        <dbReference type="ARBA" id="ARBA00022741"/>
    </source>
</evidence>
<name>A0ABN2LCA5_9MICO</name>
<dbReference type="Pfam" id="PF21010">
    <property type="entry name" value="HA2_C"/>
    <property type="match status" value="1"/>
</dbReference>
<dbReference type="InterPro" id="IPR027417">
    <property type="entry name" value="P-loop_NTPase"/>
</dbReference>
<dbReference type="InterPro" id="IPR024590">
    <property type="entry name" value="HrpA_C"/>
</dbReference>
<dbReference type="Proteomes" id="UP001499938">
    <property type="component" value="Unassembled WGS sequence"/>
</dbReference>
<reference evidence="7 8" key="1">
    <citation type="journal article" date="2019" name="Int. J. Syst. Evol. Microbiol.">
        <title>The Global Catalogue of Microorganisms (GCM) 10K type strain sequencing project: providing services to taxonomists for standard genome sequencing and annotation.</title>
        <authorList>
            <consortium name="The Broad Institute Genomics Platform"/>
            <consortium name="The Broad Institute Genome Sequencing Center for Infectious Disease"/>
            <person name="Wu L."/>
            <person name="Ma J."/>
        </authorList>
    </citation>
    <scope>NUCLEOTIDE SEQUENCE [LARGE SCALE GENOMIC DNA]</scope>
    <source>
        <strain evidence="7 8">JCM 15592</strain>
    </source>
</reference>
<dbReference type="InterPro" id="IPR003593">
    <property type="entry name" value="AAA+_ATPase"/>
</dbReference>
<dbReference type="PROSITE" id="PS51194">
    <property type="entry name" value="HELICASE_CTER"/>
    <property type="match status" value="1"/>
</dbReference>
<dbReference type="InterPro" id="IPR014001">
    <property type="entry name" value="Helicase_ATP-bd"/>
</dbReference>